<protein>
    <recommendedName>
        <fullName evidence="2">beta-galactosidase</fullName>
        <ecNumber evidence="2">3.2.1.23</ecNumber>
    </recommendedName>
</protein>
<keyword evidence="7" id="KW-1185">Reference proteome</keyword>
<dbReference type="PANTHER" id="PTHR46323:SF2">
    <property type="entry name" value="BETA-GALACTOSIDASE"/>
    <property type="match status" value="1"/>
</dbReference>
<sequence length="211" mass="23729">MAVKSVTWKTNPDGSVTITSTVRVAPPVLEWACNAVMTYTLVPVTVRIHTRGSFSGTYPKHVPRIGLTMTLPKDFNSAEWFGRGPGESYCDKKQASRIGRWGASIEELQTDYEFPQENGNRADARWARIGSRGRMLKERIETAFNFSLRKYATEDLDKCKHPHELTELDERVLNLDYLQHGLGSGSCGPGPFERDRLMAGPFEFTTDLSIL</sequence>
<proteinExistence type="predicted"/>
<evidence type="ECO:0000313" key="6">
    <source>
        <dbReference type="EMBL" id="KAK7420338.1"/>
    </source>
</evidence>
<dbReference type="InterPro" id="IPR011013">
    <property type="entry name" value="Gal_mutarotase_sf_dom"/>
</dbReference>
<dbReference type="Pfam" id="PF02929">
    <property type="entry name" value="Bgal_small_N"/>
    <property type="match status" value="1"/>
</dbReference>
<keyword evidence="4" id="KW-0326">Glycosidase</keyword>
<evidence type="ECO:0000256" key="2">
    <source>
        <dbReference type="ARBA" id="ARBA00012756"/>
    </source>
</evidence>
<evidence type="ECO:0000313" key="7">
    <source>
        <dbReference type="Proteomes" id="UP001498476"/>
    </source>
</evidence>
<reference evidence="6 7" key="1">
    <citation type="journal article" date="2025" name="Microbiol. Resour. Announc.">
        <title>Draft genome sequences for Neonectria magnoliae and Neonectria punicea, canker pathogens of Liriodendron tulipifera and Acer saccharum in West Virginia.</title>
        <authorList>
            <person name="Petronek H.M."/>
            <person name="Kasson M.T."/>
            <person name="Metheny A.M."/>
            <person name="Stauder C.M."/>
            <person name="Lovett B."/>
            <person name="Lynch S.C."/>
            <person name="Garnas J.R."/>
            <person name="Kasson L.R."/>
            <person name="Stajich J.E."/>
        </authorList>
    </citation>
    <scope>NUCLEOTIDE SEQUENCE [LARGE SCALE GENOMIC DNA]</scope>
    <source>
        <strain evidence="6 7">NRRL 64653</strain>
    </source>
</reference>
<name>A0ABR1HGM5_9HYPO</name>
<dbReference type="SMART" id="SM01038">
    <property type="entry name" value="Bgal_small_N"/>
    <property type="match status" value="1"/>
</dbReference>
<dbReference type="EC" id="3.2.1.23" evidence="2"/>
<dbReference type="InterPro" id="IPR050347">
    <property type="entry name" value="Bact_Beta-galactosidase"/>
</dbReference>
<evidence type="ECO:0000256" key="1">
    <source>
        <dbReference type="ARBA" id="ARBA00001412"/>
    </source>
</evidence>
<dbReference type="EMBL" id="JAZAVJ010000030">
    <property type="protein sequence ID" value="KAK7420338.1"/>
    <property type="molecule type" value="Genomic_DNA"/>
</dbReference>
<accession>A0ABR1HGM5</accession>
<dbReference type="Gene3D" id="2.70.98.10">
    <property type="match status" value="1"/>
</dbReference>
<dbReference type="SUPFAM" id="SSF74650">
    <property type="entry name" value="Galactose mutarotase-like"/>
    <property type="match status" value="1"/>
</dbReference>
<organism evidence="6 7">
    <name type="scientific">Neonectria punicea</name>
    <dbReference type="NCBI Taxonomy" id="979145"/>
    <lineage>
        <taxon>Eukaryota</taxon>
        <taxon>Fungi</taxon>
        <taxon>Dikarya</taxon>
        <taxon>Ascomycota</taxon>
        <taxon>Pezizomycotina</taxon>
        <taxon>Sordariomycetes</taxon>
        <taxon>Hypocreomycetidae</taxon>
        <taxon>Hypocreales</taxon>
        <taxon>Nectriaceae</taxon>
        <taxon>Neonectria</taxon>
    </lineage>
</organism>
<evidence type="ECO:0000256" key="3">
    <source>
        <dbReference type="ARBA" id="ARBA00022801"/>
    </source>
</evidence>
<evidence type="ECO:0000259" key="5">
    <source>
        <dbReference type="SMART" id="SM01038"/>
    </source>
</evidence>
<dbReference type="PANTHER" id="PTHR46323">
    <property type="entry name" value="BETA-GALACTOSIDASE"/>
    <property type="match status" value="1"/>
</dbReference>
<gene>
    <name evidence="6" type="ORF">QQX98_002761</name>
</gene>
<comment type="caution">
    <text evidence="6">The sequence shown here is derived from an EMBL/GenBank/DDBJ whole genome shotgun (WGS) entry which is preliminary data.</text>
</comment>
<keyword evidence="3" id="KW-0378">Hydrolase</keyword>
<comment type="catalytic activity">
    <reaction evidence="1">
        <text>Hydrolysis of terminal non-reducing beta-D-galactose residues in beta-D-galactosides.</text>
        <dbReference type="EC" id="3.2.1.23"/>
    </reaction>
</comment>
<evidence type="ECO:0000256" key="4">
    <source>
        <dbReference type="ARBA" id="ARBA00023295"/>
    </source>
</evidence>
<dbReference type="InterPro" id="IPR004199">
    <property type="entry name" value="B-gal_small/dom_5"/>
</dbReference>
<dbReference type="InterPro" id="IPR014718">
    <property type="entry name" value="GH-type_carb-bd"/>
</dbReference>
<dbReference type="Proteomes" id="UP001498476">
    <property type="component" value="Unassembled WGS sequence"/>
</dbReference>
<feature type="domain" description="Beta galactosidase small chain/" evidence="5">
    <location>
        <begin position="5"/>
        <end position="209"/>
    </location>
</feature>